<evidence type="ECO:0000256" key="9">
    <source>
        <dbReference type="ARBA" id="ARBA00050687"/>
    </source>
</evidence>
<dbReference type="NCBIfam" id="NF002049">
    <property type="entry name" value="PRK00881.1"/>
    <property type="match status" value="1"/>
</dbReference>
<dbReference type="SMART" id="SM00798">
    <property type="entry name" value="AICARFT_IMPCHas"/>
    <property type="match status" value="1"/>
</dbReference>
<keyword evidence="4 10" id="KW-0808">Transferase</keyword>
<evidence type="ECO:0000256" key="6">
    <source>
        <dbReference type="ARBA" id="ARBA00022801"/>
    </source>
</evidence>
<dbReference type="CDD" id="cd01421">
    <property type="entry name" value="IMPCH"/>
    <property type="match status" value="1"/>
</dbReference>
<comment type="pathway">
    <text evidence="1 10">Purine metabolism; IMP biosynthesis via de novo pathway; IMP from 5-formamido-1-(5-phospho-D-ribosyl)imidazole-4-carboxamide: step 1/1.</text>
</comment>
<keyword evidence="13" id="KW-1185">Reference proteome</keyword>
<dbReference type="EC" id="2.1.2.3" evidence="10"/>
<dbReference type="EC" id="3.5.4.10" evidence="10"/>
<name>A0AAU9CBW6_9GAMM</name>
<dbReference type="GO" id="GO:0003937">
    <property type="term" value="F:IMP cyclohydrolase activity"/>
    <property type="evidence" value="ECO:0007669"/>
    <property type="project" value="UniProtKB-UniRule"/>
</dbReference>
<accession>A0AAU9CBW6</accession>
<dbReference type="SMART" id="SM00851">
    <property type="entry name" value="MGS"/>
    <property type="match status" value="1"/>
</dbReference>
<dbReference type="GO" id="GO:0005829">
    <property type="term" value="C:cytosol"/>
    <property type="evidence" value="ECO:0007669"/>
    <property type="project" value="TreeGrafter"/>
</dbReference>
<dbReference type="Gene3D" id="3.40.50.1380">
    <property type="entry name" value="Methylglyoxal synthase-like domain"/>
    <property type="match status" value="1"/>
</dbReference>
<evidence type="ECO:0000256" key="4">
    <source>
        <dbReference type="ARBA" id="ARBA00022679"/>
    </source>
</evidence>
<dbReference type="Pfam" id="PF01808">
    <property type="entry name" value="AICARFT_IMPCHas"/>
    <property type="match status" value="1"/>
</dbReference>
<evidence type="ECO:0000256" key="10">
    <source>
        <dbReference type="HAMAP-Rule" id="MF_00139"/>
    </source>
</evidence>
<comment type="similarity">
    <text evidence="3 10">Belongs to the PurH family.</text>
</comment>
<comment type="pathway">
    <text evidence="2 10">Purine metabolism; IMP biosynthesis via de novo pathway; 5-formamido-1-(5-phospho-D-ribosyl)imidazole-4-carboxamide from 5-amino-1-(5-phospho-D-ribosyl)imidazole-4-carboxamide (10-formyl THF route): step 1/1.</text>
</comment>
<dbReference type="HAMAP" id="MF_00139">
    <property type="entry name" value="PurH"/>
    <property type="match status" value="1"/>
</dbReference>
<comment type="catalytic activity">
    <reaction evidence="9 10">
        <text>IMP + H2O = 5-formamido-1-(5-phospho-D-ribosyl)imidazole-4-carboxamide</text>
        <dbReference type="Rhea" id="RHEA:18445"/>
        <dbReference type="ChEBI" id="CHEBI:15377"/>
        <dbReference type="ChEBI" id="CHEBI:58053"/>
        <dbReference type="ChEBI" id="CHEBI:58467"/>
        <dbReference type="EC" id="3.5.4.10"/>
    </reaction>
</comment>
<dbReference type="InterPro" id="IPR036914">
    <property type="entry name" value="MGS-like_dom_sf"/>
</dbReference>
<evidence type="ECO:0000256" key="2">
    <source>
        <dbReference type="ARBA" id="ARBA00004954"/>
    </source>
</evidence>
<dbReference type="Gene3D" id="3.40.140.20">
    <property type="match status" value="2"/>
</dbReference>
<evidence type="ECO:0000256" key="8">
    <source>
        <dbReference type="ARBA" id="ARBA00050488"/>
    </source>
</evidence>
<evidence type="ECO:0000256" key="1">
    <source>
        <dbReference type="ARBA" id="ARBA00004844"/>
    </source>
</evidence>
<evidence type="ECO:0000256" key="5">
    <source>
        <dbReference type="ARBA" id="ARBA00022755"/>
    </source>
</evidence>
<keyword evidence="5 10" id="KW-0658">Purine biosynthesis</keyword>
<comment type="domain">
    <text evidence="10">The IMP cyclohydrolase activity resides in the N-terminal region.</text>
</comment>
<dbReference type="PANTHER" id="PTHR11692:SF0">
    <property type="entry name" value="BIFUNCTIONAL PURINE BIOSYNTHESIS PROTEIN ATIC"/>
    <property type="match status" value="1"/>
</dbReference>
<dbReference type="Pfam" id="PF02142">
    <property type="entry name" value="MGS"/>
    <property type="match status" value="1"/>
</dbReference>
<evidence type="ECO:0000313" key="13">
    <source>
        <dbReference type="Proteomes" id="UP001321450"/>
    </source>
</evidence>
<dbReference type="NCBIfam" id="TIGR00355">
    <property type="entry name" value="purH"/>
    <property type="match status" value="1"/>
</dbReference>
<dbReference type="InterPro" id="IPR024051">
    <property type="entry name" value="AICAR_Tfase_dup_dom_sf"/>
</dbReference>
<dbReference type="SUPFAM" id="SSF52335">
    <property type="entry name" value="Methylglyoxal synthase-like"/>
    <property type="match status" value="1"/>
</dbReference>
<dbReference type="Proteomes" id="UP001321450">
    <property type="component" value="Chromosome"/>
</dbReference>
<keyword evidence="6 10" id="KW-0378">Hydrolase</keyword>
<keyword evidence="7 10" id="KW-0511">Multifunctional enzyme</keyword>
<gene>
    <name evidence="10" type="primary">purH</name>
    <name evidence="12" type="ORF">MIN45_P0095</name>
</gene>
<sequence length="521" mass="55853">MTMHKVKRALVSVSDKTGVVEFCEGLQELGIEILSTGGTAKLLEANGVRVTEVSEYTGFPEIMAGRVKTLHPKVHGGILGRRGIDDEVMAEHGIEPIDLVVVNLYPFTQVTRRSGCTFEEAVENIDIGGPAMIRAAAKNHRDVGVVVDPEDYGQVLEALKLNLNALPDALRLQLAVRAFQHTAAYDAAIAAYLARVVDPDASLAQALEISARKVRDLRYGENPHQRAALYREQEPPSGTLGHARQLQGKPLSYNNLADADAALACVQSFAERPACVIVKHANPCGVAEADTLLAAYERAYATDPTSAFGGIIAFNQTLDGDTATAIVSRQFVEVILAPAVSEEALAALASKPNVRVLACGMWEPPAPELELRRISGGLLVQDKDIAMVTLEDLKAVTRRKPTEAELADLLFAWKVVKYVKSNAIVYARERQTLGIGAGQMSRVWSARIGILKAEEAGLSVAGSVMASDAFFPFRDGVDAAAEAGVTAIIQPGGSIRDEEVIAAADEAGIAMVFTGMRHFRH</sequence>
<evidence type="ECO:0000256" key="7">
    <source>
        <dbReference type="ARBA" id="ARBA00023268"/>
    </source>
</evidence>
<organism evidence="12 13">
    <name type="scientific">Methylomarinovum tepidoasis</name>
    <dbReference type="NCBI Taxonomy" id="2840183"/>
    <lineage>
        <taxon>Bacteria</taxon>
        <taxon>Pseudomonadati</taxon>
        <taxon>Pseudomonadota</taxon>
        <taxon>Gammaproteobacteria</taxon>
        <taxon>Methylococcales</taxon>
        <taxon>Methylothermaceae</taxon>
        <taxon>Methylomarinovum</taxon>
    </lineage>
</organism>
<dbReference type="FunFam" id="3.40.140.20:FF:000002">
    <property type="entry name" value="Bifunctional purine biosynthesis protein PurH"/>
    <property type="match status" value="1"/>
</dbReference>
<dbReference type="GO" id="GO:0004643">
    <property type="term" value="F:phosphoribosylaminoimidazolecarboxamide formyltransferase activity"/>
    <property type="evidence" value="ECO:0007669"/>
    <property type="project" value="UniProtKB-UniRule"/>
</dbReference>
<dbReference type="InterPro" id="IPR002695">
    <property type="entry name" value="PurH-like"/>
</dbReference>
<comment type="catalytic activity">
    <reaction evidence="8 10">
        <text>(6R)-10-formyltetrahydrofolate + 5-amino-1-(5-phospho-beta-D-ribosyl)imidazole-4-carboxamide = 5-formamido-1-(5-phospho-D-ribosyl)imidazole-4-carboxamide + (6S)-5,6,7,8-tetrahydrofolate</text>
        <dbReference type="Rhea" id="RHEA:22192"/>
        <dbReference type="ChEBI" id="CHEBI:57453"/>
        <dbReference type="ChEBI" id="CHEBI:58467"/>
        <dbReference type="ChEBI" id="CHEBI:58475"/>
        <dbReference type="ChEBI" id="CHEBI:195366"/>
        <dbReference type="EC" id="2.1.2.3"/>
    </reaction>
</comment>
<dbReference type="RefSeq" id="WP_422732666.1">
    <property type="nucleotide sequence ID" value="NZ_AP024718.1"/>
</dbReference>
<feature type="domain" description="MGS-like" evidence="11">
    <location>
        <begin position="1"/>
        <end position="147"/>
    </location>
</feature>
<dbReference type="GO" id="GO:0006189">
    <property type="term" value="P:'de novo' IMP biosynthetic process"/>
    <property type="evidence" value="ECO:0007669"/>
    <property type="project" value="UniProtKB-UniRule"/>
</dbReference>
<dbReference type="FunFam" id="3.40.140.20:FF:000001">
    <property type="entry name" value="Bifunctional purine biosynthesis protein PurH"/>
    <property type="match status" value="1"/>
</dbReference>
<dbReference type="AlphaFoldDB" id="A0AAU9CBW6"/>
<evidence type="ECO:0000259" key="11">
    <source>
        <dbReference type="PROSITE" id="PS51855"/>
    </source>
</evidence>
<proteinExistence type="inferred from homology"/>
<reference evidence="13" key="1">
    <citation type="journal article" date="2024" name="Int. J. Syst. Evol. Microbiol.">
        <title>Methylomarinovum tepidoasis sp. nov., a moderately thermophilic methanotroph of the family Methylothermaceae isolated from a deep-sea hydrothermal field.</title>
        <authorList>
            <person name="Hirayama H."/>
            <person name="Takaki Y."/>
            <person name="Abe M."/>
            <person name="Miyazaki M."/>
            <person name="Uematsu K."/>
            <person name="Matsui Y."/>
            <person name="Takai K."/>
        </authorList>
    </citation>
    <scope>NUCLEOTIDE SEQUENCE [LARGE SCALE GENOMIC DNA]</scope>
    <source>
        <strain evidence="13">IN45</strain>
    </source>
</reference>
<dbReference type="PANTHER" id="PTHR11692">
    <property type="entry name" value="BIFUNCTIONAL PURINE BIOSYNTHESIS PROTEIN PURH"/>
    <property type="match status" value="1"/>
</dbReference>
<dbReference type="InterPro" id="IPR016193">
    <property type="entry name" value="Cytidine_deaminase-like"/>
</dbReference>
<dbReference type="InterPro" id="IPR011607">
    <property type="entry name" value="MGS-like_dom"/>
</dbReference>
<evidence type="ECO:0000256" key="3">
    <source>
        <dbReference type="ARBA" id="ARBA00007667"/>
    </source>
</evidence>
<dbReference type="FunFam" id="3.40.50.1380:FF:000001">
    <property type="entry name" value="Bifunctional purine biosynthesis protein PurH"/>
    <property type="match status" value="1"/>
</dbReference>
<dbReference type="PROSITE" id="PS51855">
    <property type="entry name" value="MGS"/>
    <property type="match status" value="1"/>
</dbReference>
<dbReference type="KEGG" id="meiy:MIN45_P0095"/>
<dbReference type="SUPFAM" id="SSF53927">
    <property type="entry name" value="Cytidine deaminase-like"/>
    <property type="match status" value="1"/>
</dbReference>
<evidence type="ECO:0000313" key="12">
    <source>
        <dbReference type="EMBL" id="BCX87728.1"/>
    </source>
</evidence>
<protein>
    <recommendedName>
        <fullName evidence="10">Bifunctional purine biosynthesis protein PurH</fullName>
    </recommendedName>
    <domain>
        <recommendedName>
            <fullName evidence="10">Phosphoribosylaminoimidazolecarboxamide formyltransferase</fullName>
            <ecNumber evidence="10">2.1.2.3</ecNumber>
        </recommendedName>
        <alternativeName>
            <fullName evidence="10">AICAR transformylase</fullName>
        </alternativeName>
    </domain>
    <domain>
        <recommendedName>
            <fullName evidence="10">IMP cyclohydrolase</fullName>
            <ecNumber evidence="10">3.5.4.10</ecNumber>
        </recommendedName>
        <alternativeName>
            <fullName evidence="10">ATIC</fullName>
        </alternativeName>
        <alternativeName>
            <fullName evidence="10">IMP synthase</fullName>
        </alternativeName>
        <alternativeName>
            <fullName evidence="10">Inosinicase</fullName>
        </alternativeName>
    </domain>
</protein>
<dbReference type="EMBL" id="AP024718">
    <property type="protein sequence ID" value="BCX87728.1"/>
    <property type="molecule type" value="Genomic_DNA"/>
</dbReference>
<dbReference type="PIRSF" id="PIRSF000414">
    <property type="entry name" value="AICARFT_IMPCHas"/>
    <property type="match status" value="1"/>
</dbReference>